<accession>A0A2G5UMN8</accession>
<dbReference type="EMBL" id="PDUG01000003">
    <property type="protein sequence ID" value="PIC40780.1"/>
    <property type="molecule type" value="Genomic_DNA"/>
</dbReference>
<name>A0A2G5UMN8_9PELO</name>
<comment type="caution">
    <text evidence="1">The sequence shown here is derived from an EMBL/GenBank/DDBJ whole genome shotgun (WGS) entry which is preliminary data.</text>
</comment>
<organism evidence="1 2">
    <name type="scientific">Caenorhabditis nigoni</name>
    <dbReference type="NCBI Taxonomy" id="1611254"/>
    <lineage>
        <taxon>Eukaryota</taxon>
        <taxon>Metazoa</taxon>
        <taxon>Ecdysozoa</taxon>
        <taxon>Nematoda</taxon>
        <taxon>Chromadorea</taxon>
        <taxon>Rhabditida</taxon>
        <taxon>Rhabditina</taxon>
        <taxon>Rhabditomorpha</taxon>
        <taxon>Rhabditoidea</taxon>
        <taxon>Rhabditidae</taxon>
        <taxon>Peloderinae</taxon>
        <taxon>Caenorhabditis</taxon>
    </lineage>
</organism>
<dbReference type="SUPFAM" id="SSF54001">
    <property type="entry name" value="Cysteine proteinases"/>
    <property type="match status" value="1"/>
</dbReference>
<dbReference type="InterPro" id="IPR024453">
    <property type="entry name" value="Peptidase_C92"/>
</dbReference>
<proteinExistence type="predicted"/>
<protein>
    <submittedName>
        <fullName evidence="1">Uncharacterized protein</fullName>
    </submittedName>
</protein>
<gene>
    <name evidence="1" type="primary">Cnig_chr_III.g8411</name>
    <name evidence="1" type="ORF">B9Z55_008411</name>
</gene>
<dbReference type="FunFam" id="3.90.1720.10:FF:000029">
    <property type="entry name" value="ALdehyde deHydrogenase"/>
    <property type="match status" value="1"/>
</dbReference>
<dbReference type="AlphaFoldDB" id="A0A2G5UMN8"/>
<reference evidence="2" key="1">
    <citation type="submission" date="2017-10" db="EMBL/GenBank/DDBJ databases">
        <title>Rapid genome shrinkage in a self-fertile nematode reveals novel sperm competition proteins.</title>
        <authorList>
            <person name="Yin D."/>
            <person name="Schwarz E.M."/>
            <person name="Thomas C.G."/>
            <person name="Felde R.L."/>
            <person name="Korf I.F."/>
            <person name="Cutter A.D."/>
            <person name="Schartner C.M."/>
            <person name="Ralston E.J."/>
            <person name="Meyer B.J."/>
            <person name="Haag E.S."/>
        </authorList>
    </citation>
    <scope>NUCLEOTIDE SEQUENCE [LARGE SCALE GENOMIC DNA]</scope>
    <source>
        <strain evidence="2">JU1422</strain>
    </source>
</reference>
<sequence>MLKPGDVVFYARSPTASEFCDAVEQVIPNNSYFHVALAVSERCLVEATPEGVLERTLQESIEDNQPGIVETLEVKGIPESIILEAATWCRSKVGLPYNDLFSADLMNSDGLESYYCSQLITEAFRGVEMHWPTHTLNFLNSDGNLIEFWIEYFRKRGRPQVPQGDVGSHPGQLRRSPALVVCSF</sequence>
<evidence type="ECO:0000313" key="2">
    <source>
        <dbReference type="Proteomes" id="UP000230233"/>
    </source>
</evidence>
<dbReference type="Pfam" id="PF05708">
    <property type="entry name" value="Peptidase_C92"/>
    <property type="match status" value="1"/>
</dbReference>
<dbReference type="OrthoDB" id="310895at2759"/>
<dbReference type="Proteomes" id="UP000230233">
    <property type="component" value="Chromosome III"/>
</dbReference>
<dbReference type="Gene3D" id="3.90.1720.10">
    <property type="entry name" value="endopeptidase domain like (from Nostoc punctiforme)"/>
    <property type="match status" value="1"/>
</dbReference>
<dbReference type="InterPro" id="IPR038765">
    <property type="entry name" value="Papain-like_cys_pep_sf"/>
</dbReference>
<dbReference type="STRING" id="1611254.A0A2G5UMN8"/>
<evidence type="ECO:0000313" key="1">
    <source>
        <dbReference type="EMBL" id="PIC40780.1"/>
    </source>
</evidence>
<keyword evidence="2" id="KW-1185">Reference proteome</keyword>